<dbReference type="Proteomes" id="UP001153076">
    <property type="component" value="Unassembled WGS sequence"/>
</dbReference>
<dbReference type="OrthoDB" id="2019572at2759"/>
<evidence type="ECO:0000256" key="4">
    <source>
        <dbReference type="ARBA" id="ARBA00023136"/>
    </source>
</evidence>
<dbReference type="InterPro" id="IPR044610">
    <property type="entry name" value="GLCAT14A/B/C"/>
</dbReference>
<evidence type="ECO:0000313" key="6">
    <source>
        <dbReference type="EMBL" id="KAJ8447640.1"/>
    </source>
</evidence>
<proteinExistence type="predicted"/>
<evidence type="ECO:0000256" key="5">
    <source>
        <dbReference type="ARBA" id="ARBA00023180"/>
    </source>
</evidence>
<dbReference type="Pfam" id="PF02485">
    <property type="entry name" value="Branch"/>
    <property type="match status" value="1"/>
</dbReference>
<keyword evidence="5" id="KW-0325">Glycoprotein</keyword>
<evidence type="ECO:0000256" key="2">
    <source>
        <dbReference type="ARBA" id="ARBA00022676"/>
    </source>
</evidence>
<sequence length="398" mass="45021">MVTAERKRWLFTLISAFIVSFVVFLSAISGLSASHAFAFWSNRAGVFSGHGPQDPPSFAYYIYGGGGDKERILRLLLAVYHPRNHYLLHLSSEASREEREWLAAAVMSVPVIRAFGNVDLIGKPIWLTYMGATNVAATLRAAAILLKLDGGWDWFITLSAVDYPIVTQDDLAHVFSSMRRDLNFIDHTSDLGWKEKARFQPIVIDPSLYLARKSKIFTATQKRTTPVAFKLFTGSPWVILSRPFLEFCILGWDNLPRTILMYFNNVMLPQEGYFHSVICNSPEFSNTTVNNNLRYMVWDSPPKMEPHFLGVSDFDQMIQSGAAFARQFKKDDPILTMIDEKILNRKHNQLAPGAWCANRDNGCSQWGDISSLKPSHQAKRLVDSITKLLDDLNSTQCK</sequence>
<comment type="subcellular location">
    <subcellularLocation>
        <location evidence="1">Membrane</location>
        <topology evidence="1">Single-pass type II membrane protein</topology>
    </subcellularLocation>
</comment>
<organism evidence="6 7">
    <name type="scientific">Carnegiea gigantea</name>
    <dbReference type="NCBI Taxonomy" id="171969"/>
    <lineage>
        <taxon>Eukaryota</taxon>
        <taxon>Viridiplantae</taxon>
        <taxon>Streptophyta</taxon>
        <taxon>Embryophyta</taxon>
        <taxon>Tracheophyta</taxon>
        <taxon>Spermatophyta</taxon>
        <taxon>Magnoliopsida</taxon>
        <taxon>eudicotyledons</taxon>
        <taxon>Gunneridae</taxon>
        <taxon>Pentapetalae</taxon>
        <taxon>Caryophyllales</taxon>
        <taxon>Cactineae</taxon>
        <taxon>Cactaceae</taxon>
        <taxon>Cactoideae</taxon>
        <taxon>Echinocereeae</taxon>
        <taxon>Carnegiea</taxon>
    </lineage>
</organism>
<keyword evidence="7" id="KW-1185">Reference proteome</keyword>
<gene>
    <name evidence="6" type="ORF">Cgig2_031694</name>
</gene>
<evidence type="ECO:0000256" key="1">
    <source>
        <dbReference type="ARBA" id="ARBA00004606"/>
    </source>
</evidence>
<dbReference type="InterPro" id="IPR003406">
    <property type="entry name" value="Glyco_trans_14"/>
</dbReference>
<dbReference type="AlphaFoldDB" id="A0A9Q1KR94"/>
<dbReference type="PANTHER" id="PTHR45719">
    <property type="entry name" value="GLYCOSYLTRANSFERASE"/>
    <property type="match status" value="1"/>
</dbReference>
<name>A0A9Q1KR94_9CARY</name>
<keyword evidence="3" id="KW-0808">Transferase</keyword>
<dbReference type="GO" id="GO:0015020">
    <property type="term" value="F:glucuronosyltransferase activity"/>
    <property type="evidence" value="ECO:0007669"/>
    <property type="project" value="InterPro"/>
</dbReference>
<dbReference type="PANTHER" id="PTHR45719:SF14">
    <property type="entry name" value="BETA-GLUCURONOSYLTRANSFERASE GLCAT14A"/>
    <property type="match status" value="1"/>
</dbReference>
<evidence type="ECO:0000313" key="7">
    <source>
        <dbReference type="Proteomes" id="UP001153076"/>
    </source>
</evidence>
<dbReference type="GO" id="GO:0016020">
    <property type="term" value="C:membrane"/>
    <property type="evidence" value="ECO:0007669"/>
    <property type="project" value="UniProtKB-SubCell"/>
</dbReference>
<keyword evidence="4" id="KW-0472">Membrane</keyword>
<dbReference type="EMBL" id="JAKOGI010000036">
    <property type="protein sequence ID" value="KAJ8447640.1"/>
    <property type="molecule type" value="Genomic_DNA"/>
</dbReference>
<protein>
    <submittedName>
        <fullName evidence="6">Uncharacterized protein</fullName>
    </submittedName>
</protein>
<accession>A0A9Q1KR94</accession>
<evidence type="ECO:0000256" key="3">
    <source>
        <dbReference type="ARBA" id="ARBA00022679"/>
    </source>
</evidence>
<keyword evidence="2" id="KW-0328">Glycosyltransferase</keyword>
<comment type="caution">
    <text evidence="6">The sequence shown here is derived from an EMBL/GenBank/DDBJ whole genome shotgun (WGS) entry which is preliminary data.</text>
</comment>
<reference evidence="6" key="1">
    <citation type="submission" date="2022-04" db="EMBL/GenBank/DDBJ databases">
        <title>Carnegiea gigantea Genome sequencing and assembly v2.</title>
        <authorList>
            <person name="Copetti D."/>
            <person name="Sanderson M.J."/>
            <person name="Burquez A."/>
            <person name="Wojciechowski M.F."/>
        </authorList>
    </citation>
    <scope>NUCLEOTIDE SEQUENCE</scope>
    <source>
        <strain evidence="6">SGP5-SGP5p</strain>
        <tissue evidence="6">Aerial part</tissue>
    </source>
</reference>